<accession>A0A3B5KG43</accession>
<protein>
    <submittedName>
        <fullName evidence="1">Uncharacterized protein</fullName>
    </submittedName>
</protein>
<reference evidence="1" key="3">
    <citation type="submission" date="2025-09" db="UniProtKB">
        <authorList>
            <consortium name="Ensembl"/>
        </authorList>
    </citation>
    <scope>IDENTIFICATION</scope>
</reference>
<evidence type="ECO:0000313" key="2">
    <source>
        <dbReference type="Proteomes" id="UP000005226"/>
    </source>
</evidence>
<reference evidence="1 2" key="1">
    <citation type="journal article" date="2011" name="Genome Biol. Evol.">
        <title>Integration of the genetic map and genome assembly of fugu facilitates insights into distinct features of genome evolution in teleosts and mammals.</title>
        <authorList>
            <person name="Kai W."/>
            <person name="Kikuchi K."/>
            <person name="Tohari S."/>
            <person name="Chew A.K."/>
            <person name="Tay A."/>
            <person name="Fujiwara A."/>
            <person name="Hosoya S."/>
            <person name="Suetake H."/>
            <person name="Naruse K."/>
            <person name="Brenner S."/>
            <person name="Suzuki Y."/>
            <person name="Venkatesh B."/>
        </authorList>
    </citation>
    <scope>NUCLEOTIDE SEQUENCE [LARGE SCALE GENOMIC DNA]</scope>
</reference>
<name>A0A3B5KG43_TAKRU</name>
<organism evidence="1 2">
    <name type="scientific">Takifugu rubripes</name>
    <name type="common">Japanese pufferfish</name>
    <name type="synonym">Fugu rubripes</name>
    <dbReference type="NCBI Taxonomy" id="31033"/>
    <lineage>
        <taxon>Eukaryota</taxon>
        <taxon>Metazoa</taxon>
        <taxon>Chordata</taxon>
        <taxon>Craniata</taxon>
        <taxon>Vertebrata</taxon>
        <taxon>Euteleostomi</taxon>
        <taxon>Actinopterygii</taxon>
        <taxon>Neopterygii</taxon>
        <taxon>Teleostei</taxon>
        <taxon>Neoteleostei</taxon>
        <taxon>Acanthomorphata</taxon>
        <taxon>Eupercaria</taxon>
        <taxon>Tetraodontiformes</taxon>
        <taxon>Tetradontoidea</taxon>
        <taxon>Tetraodontidae</taxon>
        <taxon>Takifugu</taxon>
    </lineage>
</organism>
<evidence type="ECO:0000313" key="1">
    <source>
        <dbReference type="Ensembl" id="ENSTRUP00000052374.2"/>
    </source>
</evidence>
<sequence length="87" mass="9670">RALVLFLVGHSMICKKTPLEAPGGSVLQTLIVGKNRQETNISCRITSKERLMSQLRQANITLSDCHGQTTTVERAPNCKNMSCQREK</sequence>
<dbReference type="Ensembl" id="ENSTRUT00000053200.2">
    <property type="protein sequence ID" value="ENSTRUP00000052374.2"/>
    <property type="gene ID" value="ENSTRUG00000019833.2"/>
</dbReference>
<dbReference type="Proteomes" id="UP000005226">
    <property type="component" value="Chromosome 16"/>
</dbReference>
<reference evidence="1" key="2">
    <citation type="submission" date="2025-08" db="UniProtKB">
        <authorList>
            <consortium name="Ensembl"/>
        </authorList>
    </citation>
    <scope>IDENTIFICATION</scope>
</reference>
<keyword evidence="2" id="KW-1185">Reference proteome</keyword>
<proteinExistence type="predicted"/>
<dbReference type="AlphaFoldDB" id="A0A3B5KG43"/>
<dbReference type="InParanoid" id="A0A3B5KG43"/>